<dbReference type="PANTHER" id="PTHR48111">
    <property type="entry name" value="REGULATOR OF RPOS"/>
    <property type="match status" value="1"/>
</dbReference>
<dbReference type="SUPFAM" id="SSF46894">
    <property type="entry name" value="C-terminal effector domain of the bipartite response regulators"/>
    <property type="match status" value="1"/>
</dbReference>
<dbReference type="Gene3D" id="3.40.50.2300">
    <property type="match status" value="1"/>
</dbReference>
<protein>
    <recommendedName>
        <fullName evidence="1">Stage 0 sporulation protein A homolog</fullName>
    </recommendedName>
</protein>
<name>A0A9D2BUP1_9FIRM</name>
<dbReference type="SMART" id="SM00862">
    <property type="entry name" value="Trans_reg_C"/>
    <property type="match status" value="1"/>
</dbReference>
<keyword evidence="4" id="KW-0805">Transcription regulation</keyword>
<feature type="DNA-binding region" description="OmpR/PhoB-type" evidence="9">
    <location>
        <begin position="122"/>
        <end position="216"/>
    </location>
</feature>
<feature type="modified residue" description="4-aspartylphosphate" evidence="8">
    <location>
        <position position="51"/>
    </location>
</feature>
<dbReference type="SMART" id="SM00448">
    <property type="entry name" value="REC"/>
    <property type="match status" value="1"/>
</dbReference>
<dbReference type="EMBL" id="DXEI01000035">
    <property type="protein sequence ID" value="HIX94237.1"/>
    <property type="molecule type" value="Genomic_DNA"/>
</dbReference>
<evidence type="ECO:0000313" key="12">
    <source>
        <dbReference type="EMBL" id="HIX94237.1"/>
    </source>
</evidence>
<evidence type="ECO:0000256" key="2">
    <source>
        <dbReference type="ARBA" id="ARBA00022553"/>
    </source>
</evidence>
<evidence type="ECO:0000256" key="5">
    <source>
        <dbReference type="ARBA" id="ARBA00023125"/>
    </source>
</evidence>
<comment type="caution">
    <text evidence="12">The sequence shown here is derived from an EMBL/GenBank/DDBJ whole genome shotgun (WGS) entry which is preliminary data.</text>
</comment>
<dbReference type="GO" id="GO:0000976">
    <property type="term" value="F:transcription cis-regulatory region binding"/>
    <property type="evidence" value="ECO:0007669"/>
    <property type="project" value="TreeGrafter"/>
</dbReference>
<dbReference type="InterPro" id="IPR011006">
    <property type="entry name" value="CheY-like_superfamily"/>
</dbReference>
<evidence type="ECO:0000256" key="1">
    <source>
        <dbReference type="ARBA" id="ARBA00018672"/>
    </source>
</evidence>
<evidence type="ECO:0000313" key="13">
    <source>
        <dbReference type="Proteomes" id="UP000886751"/>
    </source>
</evidence>
<dbReference type="SUPFAM" id="SSF52172">
    <property type="entry name" value="CheY-like"/>
    <property type="match status" value="1"/>
</dbReference>
<evidence type="ECO:0000256" key="9">
    <source>
        <dbReference type="PROSITE-ProRule" id="PRU01091"/>
    </source>
</evidence>
<gene>
    <name evidence="12" type="ORF">H9846_02140</name>
</gene>
<dbReference type="Proteomes" id="UP000886751">
    <property type="component" value="Unassembled WGS sequence"/>
</dbReference>
<dbReference type="Pfam" id="PF00486">
    <property type="entry name" value="Trans_reg_C"/>
    <property type="match status" value="1"/>
</dbReference>
<reference evidence="12" key="1">
    <citation type="journal article" date="2021" name="PeerJ">
        <title>Extensive microbial diversity within the chicken gut microbiome revealed by metagenomics and culture.</title>
        <authorList>
            <person name="Gilroy R."/>
            <person name="Ravi A."/>
            <person name="Getino M."/>
            <person name="Pursley I."/>
            <person name="Horton D.L."/>
            <person name="Alikhan N.F."/>
            <person name="Baker D."/>
            <person name="Gharbi K."/>
            <person name="Hall N."/>
            <person name="Watson M."/>
            <person name="Adriaenssens E.M."/>
            <person name="Foster-Nyarko E."/>
            <person name="Jarju S."/>
            <person name="Secka A."/>
            <person name="Antonio M."/>
            <person name="Oren A."/>
            <person name="Chaudhuri R.R."/>
            <person name="La Ragione R."/>
            <person name="Hildebrand F."/>
            <person name="Pallen M.J."/>
        </authorList>
    </citation>
    <scope>NUCLEOTIDE SEQUENCE</scope>
    <source>
        <strain evidence="12">ChiHecec2B26-7398</strain>
    </source>
</reference>
<dbReference type="InterPro" id="IPR016032">
    <property type="entry name" value="Sig_transdc_resp-reg_C-effctor"/>
</dbReference>
<dbReference type="InterPro" id="IPR001867">
    <property type="entry name" value="OmpR/PhoB-type_DNA-bd"/>
</dbReference>
<evidence type="ECO:0000256" key="7">
    <source>
        <dbReference type="ARBA" id="ARBA00024867"/>
    </source>
</evidence>
<dbReference type="GO" id="GO:0032993">
    <property type="term" value="C:protein-DNA complex"/>
    <property type="evidence" value="ECO:0007669"/>
    <property type="project" value="TreeGrafter"/>
</dbReference>
<dbReference type="GO" id="GO:0005829">
    <property type="term" value="C:cytosol"/>
    <property type="evidence" value="ECO:0007669"/>
    <property type="project" value="TreeGrafter"/>
</dbReference>
<keyword evidence="6" id="KW-0804">Transcription</keyword>
<evidence type="ECO:0000259" key="10">
    <source>
        <dbReference type="PROSITE" id="PS50110"/>
    </source>
</evidence>
<dbReference type="InterPro" id="IPR001789">
    <property type="entry name" value="Sig_transdc_resp-reg_receiver"/>
</dbReference>
<dbReference type="AlphaFoldDB" id="A0A9D2BUP1"/>
<dbReference type="CDD" id="cd00383">
    <property type="entry name" value="trans_reg_C"/>
    <property type="match status" value="1"/>
</dbReference>
<evidence type="ECO:0000256" key="6">
    <source>
        <dbReference type="ARBA" id="ARBA00023163"/>
    </source>
</evidence>
<dbReference type="Gene3D" id="6.10.250.690">
    <property type="match status" value="1"/>
</dbReference>
<organism evidence="12 13">
    <name type="scientific">Candidatus Gemmiger excrementipullorum</name>
    <dbReference type="NCBI Taxonomy" id="2838610"/>
    <lineage>
        <taxon>Bacteria</taxon>
        <taxon>Bacillati</taxon>
        <taxon>Bacillota</taxon>
        <taxon>Clostridia</taxon>
        <taxon>Eubacteriales</taxon>
        <taxon>Gemmiger</taxon>
    </lineage>
</organism>
<feature type="domain" description="OmpR/PhoB-type" evidence="11">
    <location>
        <begin position="122"/>
        <end position="216"/>
    </location>
</feature>
<dbReference type="PANTHER" id="PTHR48111:SF21">
    <property type="entry name" value="DNA-BINDING DUAL MASTER TRANSCRIPTIONAL REGULATOR RPAA"/>
    <property type="match status" value="1"/>
</dbReference>
<keyword evidence="5 9" id="KW-0238">DNA-binding</keyword>
<keyword evidence="3" id="KW-0902">Two-component regulatory system</keyword>
<dbReference type="PROSITE" id="PS51755">
    <property type="entry name" value="OMPR_PHOB"/>
    <property type="match status" value="1"/>
</dbReference>
<reference evidence="12" key="2">
    <citation type="submission" date="2021-04" db="EMBL/GenBank/DDBJ databases">
        <authorList>
            <person name="Gilroy R."/>
        </authorList>
    </citation>
    <scope>NUCLEOTIDE SEQUENCE</scope>
    <source>
        <strain evidence="12">ChiHecec2B26-7398</strain>
    </source>
</reference>
<dbReference type="GO" id="GO:0006355">
    <property type="term" value="P:regulation of DNA-templated transcription"/>
    <property type="evidence" value="ECO:0007669"/>
    <property type="project" value="InterPro"/>
</dbReference>
<sequence>MAQRILVVEDDAALGEGLRLTLEPYDCTLAATLAAGRACLQRQRFDLVVLDLNLPDGSGLDLLPCARQAGGPPVLILTANDMELDEVRGLELGADDYVTKPFSLAVLRARVKALLRRRAAPGEAYRQGPFAFDFARLEFLCAGQAVELSRTEQRLLRLLVQNRGHVLTRAQLLDAVWDGGEFVDENALSVAMRRLRAKLPGLPVRTVYGVGYVWELQEAAP</sequence>
<feature type="domain" description="Response regulatory" evidence="10">
    <location>
        <begin position="4"/>
        <end position="115"/>
    </location>
</feature>
<dbReference type="PROSITE" id="PS50110">
    <property type="entry name" value="RESPONSE_REGULATORY"/>
    <property type="match status" value="1"/>
</dbReference>
<accession>A0A9D2BUP1</accession>
<dbReference type="Gene3D" id="1.10.10.10">
    <property type="entry name" value="Winged helix-like DNA-binding domain superfamily/Winged helix DNA-binding domain"/>
    <property type="match status" value="1"/>
</dbReference>
<dbReference type="GO" id="GO:0000156">
    <property type="term" value="F:phosphorelay response regulator activity"/>
    <property type="evidence" value="ECO:0007669"/>
    <property type="project" value="TreeGrafter"/>
</dbReference>
<evidence type="ECO:0000259" key="11">
    <source>
        <dbReference type="PROSITE" id="PS51755"/>
    </source>
</evidence>
<comment type="function">
    <text evidence="7">May play the central regulatory role in sporulation. It may be an element of the effector pathway responsible for the activation of sporulation genes in response to nutritional stress. Spo0A may act in concert with spo0H (a sigma factor) to control the expression of some genes that are critical to the sporulation process.</text>
</comment>
<evidence type="ECO:0000256" key="3">
    <source>
        <dbReference type="ARBA" id="ARBA00023012"/>
    </source>
</evidence>
<evidence type="ECO:0000256" key="8">
    <source>
        <dbReference type="PROSITE-ProRule" id="PRU00169"/>
    </source>
</evidence>
<dbReference type="InterPro" id="IPR036388">
    <property type="entry name" value="WH-like_DNA-bd_sf"/>
</dbReference>
<dbReference type="InterPro" id="IPR039420">
    <property type="entry name" value="WalR-like"/>
</dbReference>
<proteinExistence type="predicted"/>
<dbReference type="Pfam" id="PF00072">
    <property type="entry name" value="Response_reg"/>
    <property type="match status" value="1"/>
</dbReference>
<keyword evidence="2 8" id="KW-0597">Phosphoprotein</keyword>
<evidence type="ECO:0000256" key="4">
    <source>
        <dbReference type="ARBA" id="ARBA00023015"/>
    </source>
</evidence>